<reference evidence="2" key="2">
    <citation type="submission" date="2020-05" db="EMBL/GenBank/DDBJ databases">
        <authorList>
            <person name="Kim H.-S."/>
            <person name="Proctor R.H."/>
            <person name="Brown D.W."/>
        </authorList>
    </citation>
    <scope>NUCLEOTIDE SEQUENCE</scope>
    <source>
        <strain evidence="2">NRRL 22465</strain>
    </source>
</reference>
<evidence type="ECO:0000313" key="2">
    <source>
        <dbReference type="EMBL" id="KAF4962182.1"/>
    </source>
</evidence>
<feature type="region of interest" description="Disordered" evidence="1">
    <location>
        <begin position="1"/>
        <end position="131"/>
    </location>
</feature>
<proteinExistence type="predicted"/>
<evidence type="ECO:0000256" key="1">
    <source>
        <dbReference type="SAM" id="MobiDB-lite"/>
    </source>
</evidence>
<gene>
    <name evidence="2" type="ORF">FZEAL_10993</name>
</gene>
<comment type="caution">
    <text evidence="2">The sequence shown here is derived from an EMBL/GenBank/DDBJ whole genome shotgun (WGS) entry which is preliminary data.</text>
</comment>
<keyword evidence="3" id="KW-1185">Reference proteome</keyword>
<feature type="compositionally biased region" description="Polar residues" evidence="1">
    <location>
        <begin position="30"/>
        <end position="39"/>
    </location>
</feature>
<feature type="compositionally biased region" description="Low complexity" evidence="1">
    <location>
        <begin position="40"/>
        <end position="49"/>
    </location>
</feature>
<organism evidence="2 3">
    <name type="scientific">Fusarium zealandicum</name>
    <dbReference type="NCBI Taxonomy" id="1053134"/>
    <lineage>
        <taxon>Eukaryota</taxon>
        <taxon>Fungi</taxon>
        <taxon>Dikarya</taxon>
        <taxon>Ascomycota</taxon>
        <taxon>Pezizomycotina</taxon>
        <taxon>Sordariomycetes</taxon>
        <taxon>Hypocreomycetidae</taxon>
        <taxon>Hypocreales</taxon>
        <taxon>Nectriaceae</taxon>
        <taxon>Fusarium</taxon>
        <taxon>Fusarium staphyleae species complex</taxon>
    </lineage>
</organism>
<reference evidence="2" key="1">
    <citation type="journal article" date="2020" name="BMC Genomics">
        <title>Correction to: Identification and distribution of gene clusters required for synthesis of sphingolipid metabolism inhibitors in diverse species of the filamentous fungus Fusarium.</title>
        <authorList>
            <person name="Kim H.S."/>
            <person name="Lohmar J.M."/>
            <person name="Busman M."/>
            <person name="Brown D.W."/>
            <person name="Naumann T.A."/>
            <person name="Divon H.H."/>
            <person name="Lysoe E."/>
            <person name="Uhlig S."/>
            <person name="Proctor R.H."/>
        </authorList>
    </citation>
    <scope>NUCLEOTIDE SEQUENCE</scope>
    <source>
        <strain evidence="2">NRRL 22465</strain>
    </source>
</reference>
<sequence length="131" mass="14311">MSSLRPGSNAHAGLNFPQASLRRNPYPPSHQKQSPAPQNTSPYQTAYTPQQPPTGYPQHLFTNPNPNPVNGNLPNGSSRSSTSHMPNAVPSPLDVSNTRGAPPPRSQMMFPTLGQVVPNQLHHHQQQQQQQ</sequence>
<evidence type="ECO:0000313" key="3">
    <source>
        <dbReference type="Proteomes" id="UP000635477"/>
    </source>
</evidence>
<dbReference type="OrthoDB" id="2422440at2759"/>
<dbReference type="AlphaFoldDB" id="A0A8H4TQJ7"/>
<name>A0A8H4TQJ7_9HYPO</name>
<feature type="non-terminal residue" evidence="2">
    <location>
        <position position="131"/>
    </location>
</feature>
<dbReference type="Proteomes" id="UP000635477">
    <property type="component" value="Unassembled WGS sequence"/>
</dbReference>
<protein>
    <submittedName>
        <fullName evidence="2">Uncharacterized protein</fullName>
    </submittedName>
</protein>
<feature type="compositionally biased region" description="Polar residues" evidence="1">
    <location>
        <begin position="76"/>
        <end position="85"/>
    </location>
</feature>
<accession>A0A8H4TQJ7</accession>
<dbReference type="EMBL" id="JABEYC010001793">
    <property type="protein sequence ID" value="KAF4962182.1"/>
    <property type="molecule type" value="Genomic_DNA"/>
</dbReference>